<accession>A0A1S8AAG7</accession>
<proteinExistence type="inferred from homology"/>
<dbReference type="GO" id="GO:0050821">
    <property type="term" value="P:protein stabilization"/>
    <property type="evidence" value="ECO:0007669"/>
    <property type="project" value="EnsemblFungi"/>
</dbReference>
<comment type="similarity">
    <text evidence="4">Belongs to the peptidase M24B family.</text>
</comment>
<dbReference type="SUPFAM" id="SSF55920">
    <property type="entry name" value="Creatinase/aminopeptidase"/>
    <property type="match status" value="1"/>
</dbReference>
<evidence type="ECO:0000256" key="4">
    <source>
        <dbReference type="ARBA" id="ARBA00008766"/>
    </source>
</evidence>
<dbReference type="EC" id="3.4.11.9" evidence="5"/>
<dbReference type="InterPro" id="IPR029149">
    <property type="entry name" value="Creatin/AminoP/Spt16_N"/>
</dbReference>
<keyword evidence="6" id="KW-0645">Protease</keyword>
<dbReference type="Pfam" id="PF05195">
    <property type="entry name" value="AMP_N"/>
    <property type="match status" value="1"/>
</dbReference>
<dbReference type="GO" id="GO:0030145">
    <property type="term" value="F:manganese ion binding"/>
    <property type="evidence" value="ECO:0007669"/>
    <property type="project" value="InterPro"/>
</dbReference>
<dbReference type="GO" id="GO:0005634">
    <property type="term" value="C:nucleus"/>
    <property type="evidence" value="ECO:0007669"/>
    <property type="project" value="EnsemblFungi"/>
</dbReference>
<sequence length="534" mass="58295">MKSSRPPLRQLQKCLEPPTRRCHFQRRPISTPSSQPVRRPAQTRCPQTSRTTRTAKTTTRTGTTRSICSSISSISSSRAYATSPVPASQLLFGQPTHETHPHLLKPGELTPGITAQEHHLRRAALMARLPAGSAVVLPAAELRYRSGAVFYPFRQESNFLYLTGFAEPESLAVLRKLSDGDYRFYLLCRSKDPAREQWNGPWSGVDAARDVWNADETGDIADPAAALAGAFDGVTVIYSDAARSPHGASEVALRALLKRCAPHILSYEPLRPHVNELRAIKSPAEIANMRRAGQLSGRALTAAMRREWASEKDLAAFLEYEYQTSGLDGHAYVPVVAGGPRGLLIHYVLNQAALVPGETVLVDAGGEYGTYITDITRTWPVSGKFTAAQRDLYGAVLNVQRSVVSLCRASANMTLDDLQGVTERGLAQELGRLGFALGRGGAMRVLFPHHVGHYVGLDVHDIPGYPRSVVLREGHCVTVEPGIYVPDADDDRFPAHFRGMAVRIEDSVAVGDDNPLILTTEAVKEVADIEALRD</sequence>
<feature type="domain" description="Aminopeptidase P N-terminal" evidence="13">
    <location>
        <begin position="113"/>
        <end position="247"/>
    </location>
</feature>
<evidence type="ECO:0000259" key="13">
    <source>
        <dbReference type="SMART" id="SM01011"/>
    </source>
</evidence>
<evidence type="ECO:0000256" key="6">
    <source>
        <dbReference type="ARBA" id="ARBA00022438"/>
    </source>
</evidence>
<dbReference type="InterPro" id="IPR036005">
    <property type="entry name" value="Creatinase/aminopeptidase-like"/>
</dbReference>
<evidence type="ECO:0000256" key="9">
    <source>
        <dbReference type="ARBA" id="ARBA00023049"/>
    </source>
</evidence>
<evidence type="ECO:0000313" key="15">
    <source>
        <dbReference type="Proteomes" id="UP000054516"/>
    </source>
</evidence>
<keyword evidence="10" id="KW-0464">Manganese</keyword>
<keyword evidence="7" id="KW-0479">Metal-binding</keyword>
<evidence type="ECO:0000256" key="8">
    <source>
        <dbReference type="ARBA" id="ARBA00022801"/>
    </source>
</evidence>
<evidence type="ECO:0000256" key="10">
    <source>
        <dbReference type="ARBA" id="ARBA00023211"/>
    </source>
</evidence>
<dbReference type="GO" id="GO:0070006">
    <property type="term" value="F:metalloaminopeptidase activity"/>
    <property type="evidence" value="ECO:0007669"/>
    <property type="project" value="InterPro"/>
</dbReference>
<evidence type="ECO:0000256" key="5">
    <source>
        <dbReference type="ARBA" id="ARBA00012574"/>
    </source>
</evidence>
<dbReference type="SUPFAM" id="SSF53092">
    <property type="entry name" value="Creatinase/prolidase N-terminal domain"/>
    <property type="match status" value="1"/>
</dbReference>
<dbReference type="Gene3D" id="3.40.350.10">
    <property type="entry name" value="Creatinase/prolidase N-terminal domain"/>
    <property type="match status" value="1"/>
</dbReference>
<gene>
    <name evidence="14" type="ORF">SAMD00023353_5800560</name>
</gene>
<dbReference type="GO" id="GO:0016485">
    <property type="term" value="P:protein processing"/>
    <property type="evidence" value="ECO:0007669"/>
    <property type="project" value="EnsemblFungi"/>
</dbReference>
<evidence type="ECO:0000256" key="11">
    <source>
        <dbReference type="ARBA" id="ARBA00030849"/>
    </source>
</evidence>
<feature type="compositionally biased region" description="Low complexity" evidence="12">
    <location>
        <begin position="48"/>
        <end position="64"/>
    </location>
</feature>
<evidence type="ECO:0000313" key="14">
    <source>
        <dbReference type="EMBL" id="GAW26952.1"/>
    </source>
</evidence>
<dbReference type="InterPro" id="IPR007865">
    <property type="entry name" value="Aminopep_P_N"/>
</dbReference>
<dbReference type="AlphaFoldDB" id="A0A1S8AAG7"/>
<keyword evidence="15" id="KW-1185">Reference proteome</keyword>
<evidence type="ECO:0000256" key="2">
    <source>
        <dbReference type="ARBA" id="ARBA00001936"/>
    </source>
</evidence>
<comment type="catalytic activity">
    <reaction evidence="1">
        <text>Release of any N-terminal amino acid, including proline, that is linked to proline, even from a dipeptide or tripeptide.</text>
        <dbReference type="EC" id="3.4.11.9"/>
    </reaction>
</comment>
<reference evidence="14" key="1">
    <citation type="submission" date="2016-03" db="EMBL/GenBank/DDBJ databases">
        <title>Draft genome sequence of Rosellinia necatrix.</title>
        <authorList>
            <person name="Kanematsu S."/>
        </authorList>
    </citation>
    <scope>NUCLEOTIDE SEQUENCE [LARGE SCALE GENOMIC DNA]</scope>
    <source>
        <strain evidence="14">W97</strain>
    </source>
</reference>
<dbReference type="GO" id="GO:0005739">
    <property type="term" value="C:mitochondrion"/>
    <property type="evidence" value="ECO:0007669"/>
    <property type="project" value="EnsemblFungi"/>
</dbReference>
<dbReference type="SMART" id="SM01011">
    <property type="entry name" value="AMP_N"/>
    <property type="match status" value="1"/>
</dbReference>
<keyword evidence="9" id="KW-0482">Metalloprotease</keyword>
<dbReference type="InterPro" id="IPR052433">
    <property type="entry name" value="X-Pro_dipept-like"/>
</dbReference>
<dbReference type="Proteomes" id="UP000054516">
    <property type="component" value="Unassembled WGS sequence"/>
</dbReference>
<dbReference type="Gene3D" id="3.90.230.10">
    <property type="entry name" value="Creatinase/methionine aminopeptidase superfamily"/>
    <property type="match status" value="1"/>
</dbReference>
<dbReference type="Pfam" id="PF00557">
    <property type="entry name" value="Peptidase_M24"/>
    <property type="match status" value="1"/>
</dbReference>
<protein>
    <recommendedName>
        <fullName evidence="5">Xaa-Pro aminopeptidase</fullName>
        <ecNumber evidence="5">3.4.11.9</ecNumber>
    </recommendedName>
    <alternativeName>
        <fullName evidence="11">Aminoacylproline aminopeptidase</fullName>
    </alternativeName>
</protein>
<dbReference type="OrthoDB" id="4215474at2759"/>
<comment type="cofactor">
    <cofactor evidence="2">
        <name>Mn(2+)</name>
        <dbReference type="ChEBI" id="CHEBI:29035"/>
    </cofactor>
</comment>
<name>A0A1S8AAG7_ROSNE</name>
<dbReference type="PANTHER" id="PTHR43226:SF4">
    <property type="entry name" value="XAA-PRO AMINOPEPTIDASE 3"/>
    <property type="match status" value="1"/>
</dbReference>
<evidence type="ECO:0000256" key="7">
    <source>
        <dbReference type="ARBA" id="ARBA00022723"/>
    </source>
</evidence>
<dbReference type="STRING" id="77044.A0A1S8AAG7"/>
<keyword evidence="8" id="KW-0378">Hydrolase</keyword>
<dbReference type="PANTHER" id="PTHR43226">
    <property type="entry name" value="XAA-PRO AMINOPEPTIDASE 3"/>
    <property type="match status" value="1"/>
</dbReference>
<evidence type="ECO:0000256" key="1">
    <source>
        <dbReference type="ARBA" id="ARBA00001424"/>
    </source>
</evidence>
<evidence type="ECO:0000256" key="12">
    <source>
        <dbReference type="SAM" id="MobiDB-lite"/>
    </source>
</evidence>
<dbReference type="EMBL" id="DF977503">
    <property type="protein sequence ID" value="GAW26952.1"/>
    <property type="molecule type" value="Genomic_DNA"/>
</dbReference>
<evidence type="ECO:0000256" key="3">
    <source>
        <dbReference type="ARBA" id="ARBA00002443"/>
    </source>
</evidence>
<dbReference type="OMA" id="DSYFWYL"/>
<dbReference type="InterPro" id="IPR000994">
    <property type="entry name" value="Pept_M24"/>
</dbReference>
<comment type="function">
    <text evidence="3">Catalyzes the removal of a penultimate prolyl residue from the N-termini of peptides.</text>
</comment>
<keyword evidence="6" id="KW-0031">Aminopeptidase</keyword>
<organism evidence="14">
    <name type="scientific">Rosellinia necatrix</name>
    <name type="common">White root-rot fungus</name>
    <dbReference type="NCBI Taxonomy" id="77044"/>
    <lineage>
        <taxon>Eukaryota</taxon>
        <taxon>Fungi</taxon>
        <taxon>Dikarya</taxon>
        <taxon>Ascomycota</taxon>
        <taxon>Pezizomycotina</taxon>
        <taxon>Sordariomycetes</taxon>
        <taxon>Xylariomycetidae</taxon>
        <taxon>Xylariales</taxon>
        <taxon>Xylariaceae</taxon>
        <taxon>Rosellinia</taxon>
    </lineage>
</organism>
<feature type="region of interest" description="Disordered" evidence="12">
    <location>
        <begin position="1"/>
        <end position="64"/>
    </location>
</feature>